<reference evidence="2" key="1">
    <citation type="submission" date="2020-04" db="EMBL/GenBank/DDBJ databases">
        <authorList>
            <person name="Chiriac C."/>
            <person name="Salcher M."/>
            <person name="Ghai R."/>
            <person name="Kavagutti S V."/>
        </authorList>
    </citation>
    <scope>NUCLEOTIDE SEQUENCE</scope>
</reference>
<accession>A0A6J5L4C0</accession>
<name>A0A6J5L4C0_9CAUD</name>
<sequence length="991" mass="109151">MTARIKIRRDSAASWTDINPILAAGELGLDTDANQIKVGDGTTAWADLAFASGGAGFDGTSDLVFQTEDLGFYAFSLNQYATWSQVEAVAMDSSASNSIADNIYAVGTYYDDDNGWQSSFVTKRNNDDTEAWTVSFRNQADNENVELNTIIWDGVQDKLYVGGEMYTDHWRAVVLELDTTNGAILSQAQYEMPQGNYPVLGDMLVDQSDGSVILTGSFAEQPRRVHITPVGNTGNPQGDSSDGQIADGNLSLLVVAKTDFTSVSANIPDPNPNEYWAWFDQTNPTDGGSNFNEINQFRDLPTVTVTGTGSGARVRINYSIADNKWLYAQHSTWEGGAVYEYKVGDTIKILGSSFGGVDETDDVVLTVNYVYNWSNYHDIGFVRLDKQTGIATPPSVVTDYVRFWQYGFYSFASQIGQGTVWDIARRENRNGFVLTNNFQIAFGDAGWNDVVKSADNYSDVNGSFIYVGVYRDTSDEKYNGKRAVVYKIDAATGDQVWSKTVDMITDGTMWGDFISSVNCDASGNVYVVANGSNTYENTVMIVTKLDANGTILWQVQQDEGLGSWYDQPKGDIDLNDGSFYIAGNRDGDVTFMKLDPANGSVLWSRVVNFMSENYSINAHYDNELGQHIGVGRGRIAFGGYSYDGMGLYNSNNRFGILMGLDADQINALDDNEVGSFGPFTLEVDNFHTVPTSGSGNSYAASSTQHTTADISEVASTNITNPNNNITLTPVDITRSPFKIENVQSIRFADGSVQTTAGSGVKATWKNPNNNIWKIVEWNGGRAVDYDQYDNSLSAYFNAANTNLTGVDSVSLTQLNTSPEWQSFDNSPNRNNEQVYVGGQWYPLSDWGVDGQGVITLSLTIPPGYTLPTYSASDSIQIRWSDPSSLLPAVWFDPSDSPYGMDNFRGAVIKYHAYTENNSGTYVGTIQYSYDGNNSNQEVTHSEHWSGDNDMALMCFWHFEGGRLYYKNTIPDTERVLIHWTATMFYGNESNC</sequence>
<dbReference type="SUPFAM" id="SSF69349">
    <property type="entry name" value="Phage fibre proteins"/>
    <property type="match status" value="1"/>
</dbReference>
<protein>
    <submittedName>
        <fullName evidence="2">Pyrrolo-quinoline quinone repeat</fullName>
    </submittedName>
</protein>
<evidence type="ECO:0000313" key="2">
    <source>
        <dbReference type="EMBL" id="CAB4129151.1"/>
    </source>
</evidence>
<organism evidence="2">
    <name type="scientific">uncultured Caudovirales phage</name>
    <dbReference type="NCBI Taxonomy" id="2100421"/>
    <lineage>
        <taxon>Viruses</taxon>
        <taxon>Duplodnaviria</taxon>
        <taxon>Heunggongvirae</taxon>
        <taxon>Uroviricota</taxon>
        <taxon>Caudoviricetes</taxon>
        <taxon>Peduoviridae</taxon>
        <taxon>Maltschvirus</taxon>
        <taxon>Maltschvirus maltsch</taxon>
    </lineage>
</organism>
<dbReference type="InterPro" id="IPR011047">
    <property type="entry name" value="Quinoprotein_ADH-like_sf"/>
</dbReference>
<evidence type="ECO:0000259" key="1">
    <source>
        <dbReference type="Pfam" id="PF18454"/>
    </source>
</evidence>
<dbReference type="SUPFAM" id="SSF50998">
    <property type="entry name" value="Quinoprotein alcohol dehydrogenase-like"/>
    <property type="match status" value="1"/>
</dbReference>
<dbReference type="Pfam" id="PF18454">
    <property type="entry name" value="Mtd_N"/>
    <property type="match status" value="1"/>
</dbReference>
<dbReference type="EMBL" id="LR796233">
    <property type="protein sequence ID" value="CAB4129151.1"/>
    <property type="molecule type" value="Genomic_DNA"/>
</dbReference>
<gene>
    <name evidence="2" type="ORF">UFOVP112_249</name>
</gene>
<proteinExistence type="predicted"/>
<dbReference type="Gene3D" id="2.10.10.30">
    <property type="match status" value="1"/>
</dbReference>
<dbReference type="InterPro" id="IPR041352">
    <property type="entry name" value="Mtd_N"/>
</dbReference>
<feature type="domain" description="Major tropism determinant N-terminal" evidence="1">
    <location>
        <begin position="5"/>
        <end position="43"/>
    </location>
</feature>